<feature type="binding site" evidence="5">
    <location>
        <position position="378"/>
    </location>
    <ligand>
        <name>pyridoxal 5'-phosphate</name>
        <dbReference type="ChEBI" id="CHEBI:597326"/>
    </ligand>
</feature>
<evidence type="ECO:0000256" key="4">
    <source>
        <dbReference type="ARBA" id="ARBA00023239"/>
    </source>
</evidence>
<evidence type="ECO:0000256" key="5">
    <source>
        <dbReference type="HAMAP-Rule" id="MF_02120"/>
    </source>
</evidence>
<dbReference type="HAMAP" id="MF_02120">
    <property type="entry name" value="LysA"/>
    <property type="match status" value="1"/>
</dbReference>
<comment type="subunit">
    <text evidence="5">Homodimer.</text>
</comment>
<accession>A0ABS2GT38</accession>
<dbReference type="Gene3D" id="3.20.20.10">
    <property type="entry name" value="Alanine racemase"/>
    <property type="match status" value="1"/>
</dbReference>
<evidence type="ECO:0000313" key="10">
    <source>
        <dbReference type="EMBL" id="MBM6928544.1"/>
    </source>
</evidence>
<feature type="binding site" evidence="5">
    <location>
        <position position="284"/>
    </location>
    <ligand>
        <name>substrate</name>
    </ligand>
</feature>
<dbReference type="PRINTS" id="PR01179">
    <property type="entry name" value="ODADCRBXLASE"/>
</dbReference>
<name>A0ABS2GT38_9BURK</name>
<evidence type="ECO:0000256" key="7">
    <source>
        <dbReference type="RuleBase" id="RU003738"/>
    </source>
</evidence>
<dbReference type="InterPro" id="IPR029066">
    <property type="entry name" value="PLP-binding_barrel"/>
</dbReference>
<keyword evidence="2 5" id="KW-0210">Decarboxylase</keyword>
<keyword evidence="5 7" id="KW-0457">Lysine biosynthesis</keyword>
<feature type="domain" description="Orn/DAP/Arg decarboxylase 2 C-terminal" evidence="8">
    <location>
        <begin position="35"/>
        <end position="376"/>
    </location>
</feature>
<feature type="binding site" evidence="5">
    <location>
        <position position="351"/>
    </location>
    <ligand>
        <name>substrate</name>
    </ligand>
</feature>
<feature type="binding site" evidence="5">
    <location>
        <position position="378"/>
    </location>
    <ligand>
        <name>substrate</name>
    </ligand>
</feature>
<proteinExistence type="inferred from homology"/>
<evidence type="ECO:0000313" key="11">
    <source>
        <dbReference type="Proteomes" id="UP000777002"/>
    </source>
</evidence>
<feature type="binding site" evidence="5">
    <location>
        <begin position="281"/>
        <end position="284"/>
    </location>
    <ligand>
        <name>pyridoxal 5'-phosphate</name>
        <dbReference type="ChEBI" id="CHEBI:597326"/>
    </ligand>
</feature>
<dbReference type="Pfam" id="PF00278">
    <property type="entry name" value="Orn_DAP_Arg_deC"/>
    <property type="match status" value="1"/>
</dbReference>
<comment type="caution">
    <text evidence="10">The sequence shown here is derived from an EMBL/GenBank/DDBJ whole genome shotgun (WGS) entry which is preliminary data.</text>
</comment>
<keyword evidence="5" id="KW-0028">Amino-acid biosynthesis</keyword>
<feature type="domain" description="Orn/DAP/Arg decarboxylase 2 N-terminal" evidence="9">
    <location>
        <begin position="42"/>
        <end position="288"/>
    </location>
</feature>
<gene>
    <name evidence="5 10" type="primary">lysA</name>
    <name evidence="10" type="ORF">H5985_04585</name>
</gene>
<evidence type="ECO:0000259" key="8">
    <source>
        <dbReference type="Pfam" id="PF00278"/>
    </source>
</evidence>
<feature type="binding site" evidence="5">
    <location>
        <position position="244"/>
    </location>
    <ligand>
        <name>pyridoxal 5'-phosphate</name>
        <dbReference type="ChEBI" id="CHEBI:597326"/>
    </ligand>
</feature>
<organism evidence="10 11">
    <name type="scientific">Parasutterella secunda</name>
    <dbReference type="NCBI Taxonomy" id="626947"/>
    <lineage>
        <taxon>Bacteria</taxon>
        <taxon>Pseudomonadati</taxon>
        <taxon>Pseudomonadota</taxon>
        <taxon>Betaproteobacteria</taxon>
        <taxon>Burkholderiales</taxon>
        <taxon>Sutterellaceae</taxon>
        <taxon>Parasutterella</taxon>
    </lineage>
</organism>
<dbReference type="EMBL" id="JACJKX010000006">
    <property type="protein sequence ID" value="MBM6928544.1"/>
    <property type="molecule type" value="Genomic_DNA"/>
</dbReference>
<dbReference type="InterPro" id="IPR002986">
    <property type="entry name" value="DAP_deCOOHase_LysA"/>
</dbReference>
<dbReference type="SUPFAM" id="SSF51419">
    <property type="entry name" value="PLP-binding barrel"/>
    <property type="match status" value="1"/>
</dbReference>
<feature type="modified residue" description="N6-(pyridoxal phosphate)lysine" evidence="5">
    <location>
        <position position="65"/>
    </location>
</feature>
<sequence>MDSLPCSQFQYRNGVLFCEGVNIRDLADRYGTPLYVYSRQCINEAIDNYESAFDGVSHKFCYAVKANSNLAILRIFQKKGWGFDIVSMGELARVLQIGADPRKIVFSGVGKTEEEIRVALSAKVGVFNIESEAEFERLSSIAEEMRCRPRVYFRVNPDVDAHTHPYISTGLKTNKFGIDFFSAYGLIKRAAACSHVELAGIDCHIGSQLTSFSPYFDACDRLIDLLEKLRTAGIELKDIDFGGGVGVRYRDEQIEPLGELVRGLRERLAGRGFGHLRIVMEPGRSVVAASGILLGTVQYVKTTPVKHFLITDAGMNDLIRPALYAAWMPVLPVVERHCSEMLFDVVGPVCESSDWLGRDRALPAETGQLLAVTMAGAYGMSMASRYNSRRLPAEVLVDGKLAYLIRRRDSLEDLWANEIVPAEL</sequence>
<dbReference type="InterPro" id="IPR009006">
    <property type="entry name" value="Ala_racemase/Decarboxylase_C"/>
</dbReference>
<comment type="cofactor">
    <cofactor evidence="1 5 7">
        <name>pyridoxal 5'-phosphate</name>
        <dbReference type="ChEBI" id="CHEBI:597326"/>
    </cofactor>
</comment>
<dbReference type="EC" id="4.1.1.20" evidence="5 6"/>
<keyword evidence="4 5" id="KW-0456">Lyase</keyword>
<dbReference type="NCBIfam" id="TIGR01048">
    <property type="entry name" value="lysA"/>
    <property type="match status" value="1"/>
</dbReference>
<dbReference type="Pfam" id="PF02784">
    <property type="entry name" value="Orn_Arg_deC_N"/>
    <property type="match status" value="1"/>
</dbReference>
<comment type="pathway">
    <text evidence="5 7">Amino-acid biosynthesis; L-lysine biosynthesis via DAP pathway; L-lysine from DL-2,6-diaminopimelate: step 1/1.</text>
</comment>
<dbReference type="Proteomes" id="UP000777002">
    <property type="component" value="Unassembled WGS sequence"/>
</dbReference>
<protein>
    <recommendedName>
        <fullName evidence="5 6">Diaminopimelate decarboxylase</fullName>
        <shortName evidence="5">DAP decarboxylase</shortName>
        <shortName evidence="5">DAPDC</shortName>
        <ecNumber evidence="5 6">4.1.1.20</ecNumber>
    </recommendedName>
</protein>
<dbReference type="PANTHER" id="PTHR43727:SF2">
    <property type="entry name" value="GROUP IV DECARBOXYLASE"/>
    <property type="match status" value="1"/>
</dbReference>
<dbReference type="PRINTS" id="PR01181">
    <property type="entry name" value="DAPDCRBXLASE"/>
</dbReference>
<dbReference type="SUPFAM" id="SSF50621">
    <property type="entry name" value="Alanine racemase C-terminal domain-like"/>
    <property type="match status" value="1"/>
</dbReference>
<keyword evidence="3 5" id="KW-0663">Pyridoxal phosphate</keyword>
<dbReference type="Gene3D" id="2.40.37.10">
    <property type="entry name" value="Lyase, Ornithine Decarboxylase, Chain A, domain 1"/>
    <property type="match status" value="1"/>
</dbReference>
<evidence type="ECO:0000256" key="6">
    <source>
        <dbReference type="NCBIfam" id="TIGR01048"/>
    </source>
</evidence>
<reference evidence="10 11" key="1">
    <citation type="journal article" date="2021" name="Sci. Rep.">
        <title>The distribution of antibiotic resistance genes in chicken gut microbiota commensals.</title>
        <authorList>
            <person name="Juricova H."/>
            <person name="Matiasovicova J."/>
            <person name="Kubasova T."/>
            <person name="Cejkova D."/>
            <person name="Rychlik I."/>
        </authorList>
    </citation>
    <scope>NUCLEOTIDE SEQUENCE [LARGE SCALE GENOMIC DNA]</scope>
    <source>
        <strain evidence="10 11">An562</strain>
    </source>
</reference>
<dbReference type="InterPro" id="IPR022643">
    <property type="entry name" value="De-COase2_C"/>
</dbReference>
<feature type="binding site" evidence="5">
    <location>
        <position position="324"/>
    </location>
    <ligand>
        <name>substrate</name>
    </ligand>
</feature>
<keyword evidence="11" id="KW-1185">Reference proteome</keyword>
<dbReference type="RefSeq" id="WP_205050140.1">
    <property type="nucleotide sequence ID" value="NZ_JACJKX010000006.1"/>
</dbReference>
<comment type="similarity">
    <text evidence="5">Belongs to the Orn/Lys/Arg decarboxylase class-II family. LysA subfamily.</text>
</comment>
<dbReference type="PANTHER" id="PTHR43727">
    <property type="entry name" value="DIAMINOPIMELATE DECARBOXYLASE"/>
    <property type="match status" value="1"/>
</dbReference>
<dbReference type="InterPro" id="IPR000183">
    <property type="entry name" value="Orn/DAP/Arg_de-COase"/>
</dbReference>
<comment type="function">
    <text evidence="5">Specifically catalyzes the decarboxylation of meso-diaminopimelate (meso-DAP) to L-lysine.</text>
</comment>
<dbReference type="GO" id="GO:0008836">
    <property type="term" value="F:diaminopimelate decarboxylase activity"/>
    <property type="evidence" value="ECO:0007669"/>
    <property type="project" value="UniProtKB-EC"/>
</dbReference>
<evidence type="ECO:0000259" key="9">
    <source>
        <dbReference type="Pfam" id="PF02784"/>
    </source>
</evidence>
<evidence type="ECO:0000256" key="2">
    <source>
        <dbReference type="ARBA" id="ARBA00022793"/>
    </source>
</evidence>
<evidence type="ECO:0000256" key="1">
    <source>
        <dbReference type="ARBA" id="ARBA00001933"/>
    </source>
</evidence>
<evidence type="ECO:0000256" key="3">
    <source>
        <dbReference type="ARBA" id="ARBA00022898"/>
    </source>
</evidence>
<dbReference type="InterPro" id="IPR022644">
    <property type="entry name" value="De-COase2_N"/>
</dbReference>
<comment type="catalytic activity">
    <reaction evidence="5 7">
        <text>meso-2,6-diaminopimelate + H(+) = L-lysine + CO2</text>
        <dbReference type="Rhea" id="RHEA:15101"/>
        <dbReference type="ChEBI" id="CHEBI:15378"/>
        <dbReference type="ChEBI" id="CHEBI:16526"/>
        <dbReference type="ChEBI" id="CHEBI:32551"/>
        <dbReference type="ChEBI" id="CHEBI:57791"/>
        <dbReference type="EC" id="4.1.1.20"/>
    </reaction>
</comment>
<dbReference type="CDD" id="cd06828">
    <property type="entry name" value="PLPDE_III_DapDC"/>
    <property type="match status" value="1"/>
</dbReference>
<feature type="binding site" evidence="5">
    <location>
        <position position="320"/>
    </location>
    <ligand>
        <name>substrate</name>
    </ligand>
</feature>